<dbReference type="PROSITE" id="PS51186">
    <property type="entry name" value="GNAT"/>
    <property type="match status" value="1"/>
</dbReference>
<dbReference type="Proteomes" id="UP000318704">
    <property type="component" value="Chromosome"/>
</dbReference>
<organism evidence="2 3">
    <name type="scientific">Gimesia aquarii</name>
    <dbReference type="NCBI Taxonomy" id="2527964"/>
    <lineage>
        <taxon>Bacteria</taxon>
        <taxon>Pseudomonadati</taxon>
        <taxon>Planctomycetota</taxon>
        <taxon>Planctomycetia</taxon>
        <taxon>Planctomycetales</taxon>
        <taxon>Planctomycetaceae</taxon>
        <taxon>Gimesia</taxon>
    </lineage>
</organism>
<reference evidence="2 3" key="1">
    <citation type="submission" date="2019-03" db="EMBL/GenBank/DDBJ databases">
        <title>Deep-cultivation of Planctomycetes and their phenomic and genomic characterization uncovers novel biology.</title>
        <authorList>
            <person name="Wiegand S."/>
            <person name="Jogler M."/>
            <person name="Boedeker C."/>
            <person name="Pinto D."/>
            <person name="Vollmers J."/>
            <person name="Rivas-Marin E."/>
            <person name="Kohn T."/>
            <person name="Peeters S.H."/>
            <person name="Heuer A."/>
            <person name="Rast P."/>
            <person name="Oberbeckmann S."/>
            <person name="Bunk B."/>
            <person name="Jeske O."/>
            <person name="Meyerdierks A."/>
            <person name="Storesund J.E."/>
            <person name="Kallscheuer N."/>
            <person name="Luecker S."/>
            <person name="Lage O.M."/>
            <person name="Pohl T."/>
            <person name="Merkel B.J."/>
            <person name="Hornburger P."/>
            <person name="Mueller R.-W."/>
            <person name="Bruemmer F."/>
            <person name="Labrenz M."/>
            <person name="Spormann A.M."/>
            <person name="Op den Camp H."/>
            <person name="Overmann J."/>
            <person name="Amann R."/>
            <person name="Jetten M.S.M."/>
            <person name="Mascher T."/>
            <person name="Medema M.H."/>
            <person name="Devos D.P."/>
            <person name="Kaster A.-K."/>
            <person name="Ovreas L."/>
            <person name="Rohde M."/>
            <person name="Galperin M.Y."/>
            <person name="Jogler C."/>
        </authorList>
    </citation>
    <scope>NUCLEOTIDE SEQUENCE [LARGE SCALE GENOMIC DNA]</scope>
    <source>
        <strain evidence="2 3">V144</strain>
    </source>
</reference>
<evidence type="ECO:0000313" key="3">
    <source>
        <dbReference type="Proteomes" id="UP000318704"/>
    </source>
</evidence>
<dbReference type="SUPFAM" id="SSF55729">
    <property type="entry name" value="Acyl-CoA N-acyltransferases (Nat)"/>
    <property type="match status" value="1"/>
</dbReference>
<dbReference type="PANTHER" id="PTHR43415:SF3">
    <property type="entry name" value="GNAT-FAMILY ACETYLTRANSFERASE"/>
    <property type="match status" value="1"/>
</dbReference>
<proteinExistence type="predicted"/>
<protein>
    <submittedName>
        <fullName evidence="2">Putative acetyltransferase YhhY</fullName>
    </submittedName>
</protein>
<dbReference type="Gene3D" id="3.40.630.30">
    <property type="match status" value="1"/>
</dbReference>
<dbReference type="KEGG" id="gaw:V144x_58000"/>
<dbReference type="GO" id="GO:0016747">
    <property type="term" value="F:acyltransferase activity, transferring groups other than amino-acyl groups"/>
    <property type="evidence" value="ECO:0007669"/>
    <property type="project" value="InterPro"/>
</dbReference>
<sequence>MVSSNTLTSLLKRTLFKILCLRVITFEIVILNYRAVKRKMSITVRQIEIKDAEGFYNALSSVAAEKEYILTLEPPPFESTQTFIKTNVENNHAQYIAESNETIVGWADIIPFTRRSMTHVGSLGIGVISEFRGQGIGQRLLEKTIEHAWLQGLKRLELEVFSDNEIAMNLYKKYGYQVEGIKRYARCLNGDYQDIVVMAQYRI</sequence>
<accession>A0A517W4V6</accession>
<dbReference type="PANTHER" id="PTHR43415">
    <property type="entry name" value="SPERMIDINE N(1)-ACETYLTRANSFERASE"/>
    <property type="match status" value="1"/>
</dbReference>
<dbReference type="EMBL" id="CP037920">
    <property type="protein sequence ID" value="QDU00287.1"/>
    <property type="molecule type" value="Genomic_DNA"/>
</dbReference>
<name>A0A517W4V6_9PLAN</name>
<feature type="domain" description="N-acetyltransferase" evidence="1">
    <location>
        <begin position="42"/>
        <end position="203"/>
    </location>
</feature>
<evidence type="ECO:0000313" key="2">
    <source>
        <dbReference type="EMBL" id="QDU00287.1"/>
    </source>
</evidence>
<evidence type="ECO:0000259" key="1">
    <source>
        <dbReference type="PROSITE" id="PS51186"/>
    </source>
</evidence>
<dbReference type="InterPro" id="IPR000182">
    <property type="entry name" value="GNAT_dom"/>
</dbReference>
<dbReference type="InterPro" id="IPR016181">
    <property type="entry name" value="Acyl_CoA_acyltransferase"/>
</dbReference>
<gene>
    <name evidence="2" type="ORF">V144x_58000</name>
</gene>
<dbReference type="AlphaFoldDB" id="A0A517W4V6"/>
<dbReference type="Pfam" id="PF00583">
    <property type="entry name" value="Acetyltransf_1"/>
    <property type="match status" value="1"/>
</dbReference>
<keyword evidence="2" id="KW-0808">Transferase</keyword>
<dbReference type="CDD" id="cd04301">
    <property type="entry name" value="NAT_SF"/>
    <property type="match status" value="1"/>
</dbReference>